<dbReference type="EMBL" id="UZAN01075185">
    <property type="protein sequence ID" value="VDP95690.1"/>
    <property type="molecule type" value="Genomic_DNA"/>
</dbReference>
<evidence type="ECO:0000256" key="1">
    <source>
        <dbReference type="SAM" id="MobiDB-lite"/>
    </source>
</evidence>
<dbReference type="Gene3D" id="3.30.70.330">
    <property type="match status" value="1"/>
</dbReference>
<keyword evidence="3" id="KW-1185">Reference proteome</keyword>
<proteinExistence type="predicted"/>
<organism evidence="4">
    <name type="scientific">Echinostoma caproni</name>
    <dbReference type="NCBI Taxonomy" id="27848"/>
    <lineage>
        <taxon>Eukaryota</taxon>
        <taxon>Metazoa</taxon>
        <taxon>Spiralia</taxon>
        <taxon>Lophotrochozoa</taxon>
        <taxon>Platyhelminthes</taxon>
        <taxon>Trematoda</taxon>
        <taxon>Digenea</taxon>
        <taxon>Plagiorchiida</taxon>
        <taxon>Echinostomata</taxon>
        <taxon>Echinostomatoidea</taxon>
        <taxon>Echinostomatidae</taxon>
        <taxon>Echinostoma</taxon>
    </lineage>
</organism>
<evidence type="ECO:0000313" key="3">
    <source>
        <dbReference type="Proteomes" id="UP000272942"/>
    </source>
</evidence>
<dbReference type="GO" id="GO:0003676">
    <property type="term" value="F:nucleic acid binding"/>
    <property type="evidence" value="ECO:0007669"/>
    <property type="project" value="InterPro"/>
</dbReference>
<gene>
    <name evidence="2" type="ORF">ECPE_LOCUS18158</name>
</gene>
<protein>
    <submittedName>
        <fullName evidence="4">TFIIIC_sub6 domain-containing protein</fullName>
    </submittedName>
</protein>
<dbReference type="Proteomes" id="UP000272942">
    <property type="component" value="Unassembled WGS sequence"/>
</dbReference>
<dbReference type="SUPFAM" id="SSF54928">
    <property type="entry name" value="RNA-binding domain, RBD"/>
    <property type="match status" value="1"/>
</dbReference>
<evidence type="ECO:0000313" key="4">
    <source>
        <dbReference type="WBParaSite" id="ECPE_0001820801-mRNA-1"/>
    </source>
</evidence>
<dbReference type="InterPro" id="IPR035979">
    <property type="entry name" value="RBD_domain_sf"/>
</dbReference>
<accession>A0A183BG23</accession>
<feature type="compositionally biased region" description="Acidic residues" evidence="1">
    <location>
        <begin position="105"/>
        <end position="118"/>
    </location>
</feature>
<dbReference type="WBParaSite" id="ECPE_0001820801-mRNA-1">
    <property type="protein sequence ID" value="ECPE_0001820801-mRNA-1"/>
    <property type="gene ID" value="ECPE_0001820801"/>
</dbReference>
<evidence type="ECO:0000313" key="2">
    <source>
        <dbReference type="EMBL" id="VDP95690.1"/>
    </source>
</evidence>
<reference evidence="4" key="1">
    <citation type="submission" date="2016-06" db="UniProtKB">
        <authorList>
            <consortium name="WormBaseParasite"/>
        </authorList>
    </citation>
    <scope>IDENTIFICATION</scope>
</reference>
<dbReference type="AlphaFoldDB" id="A0A183BG23"/>
<dbReference type="OrthoDB" id="271725at2759"/>
<sequence>MLSLVETAYTDPDSELLEDGDFCGHQPRKISVLECVHDGVVVPGPYYESGTSTKLYNVQNGAIESTNTRESSTPDSEHHQQQQQPQQQHTKQQQRTNSGRLESGTNEEDEDEDEDEPTASELGQSTTEIISSSSANHNHGIHVCPSGEKVSRTNLYIKGLPDSFSDEKLWNLPPDQCQIKSVKAATDDEGKCRGKLILLGKCLTSELECEARWGGVGWGGVDGRHLTILSEFSKIA</sequence>
<feature type="region of interest" description="Disordered" evidence="1">
    <location>
        <begin position="66"/>
        <end position="125"/>
    </location>
</feature>
<reference evidence="2 3" key="2">
    <citation type="submission" date="2018-11" db="EMBL/GenBank/DDBJ databases">
        <authorList>
            <consortium name="Pathogen Informatics"/>
        </authorList>
    </citation>
    <scope>NUCLEOTIDE SEQUENCE [LARGE SCALE GENOMIC DNA]</scope>
    <source>
        <strain evidence="2 3">Egypt</strain>
    </source>
</reference>
<feature type="compositionally biased region" description="Polar residues" evidence="1">
    <location>
        <begin position="95"/>
        <end position="104"/>
    </location>
</feature>
<name>A0A183BG23_9TREM</name>
<dbReference type="InterPro" id="IPR012677">
    <property type="entry name" value="Nucleotide-bd_a/b_plait_sf"/>
</dbReference>
<feature type="compositionally biased region" description="Low complexity" evidence="1">
    <location>
        <begin position="81"/>
        <end position="94"/>
    </location>
</feature>